<protein>
    <submittedName>
        <fullName evidence="2">Transcription activator</fullName>
    </submittedName>
</protein>
<gene>
    <name evidence="2" type="ordered locus">STAUR_2024</name>
</gene>
<dbReference type="InterPro" id="IPR029442">
    <property type="entry name" value="GyrI-like"/>
</dbReference>
<reference evidence="2 3" key="1">
    <citation type="journal article" date="2011" name="Mol. Biol. Evol.">
        <title>Comparative genomic analysis of fruiting body formation in Myxococcales.</title>
        <authorList>
            <person name="Huntley S."/>
            <person name="Hamann N."/>
            <person name="Wegener-Feldbrugge S."/>
            <person name="Treuner-Lange A."/>
            <person name="Kube M."/>
            <person name="Reinhardt R."/>
            <person name="Klages S."/>
            <person name="Muller R."/>
            <person name="Ronning C.M."/>
            <person name="Nierman W.C."/>
            <person name="Sogaard-Andersen L."/>
        </authorList>
    </citation>
    <scope>NUCLEOTIDE SEQUENCE [LARGE SCALE GENOMIC DNA]</scope>
    <source>
        <strain evidence="2 3">DW4/3-1</strain>
    </source>
</reference>
<dbReference type="EMBL" id="CP002271">
    <property type="protein sequence ID" value="ADO69828.1"/>
    <property type="molecule type" value="Genomic_DNA"/>
</dbReference>
<name>E3FY91_STIAD</name>
<organism evidence="2 3">
    <name type="scientific">Stigmatella aurantiaca (strain DW4/3-1)</name>
    <dbReference type="NCBI Taxonomy" id="378806"/>
    <lineage>
        <taxon>Bacteria</taxon>
        <taxon>Pseudomonadati</taxon>
        <taxon>Myxococcota</taxon>
        <taxon>Myxococcia</taxon>
        <taxon>Myxococcales</taxon>
        <taxon>Cystobacterineae</taxon>
        <taxon>Archangiaceae</taxon>
        <taxon>Stigmatella</taxon>
    </lineage>
</organism>
<dbReference type="SUPFAM" id="SSF55136">
    <property type="entry name" value="Probable bacterial effector-binding domain"/>
    <property type="match status" value="1"/>
</dbReference>
<dbReference type="KEGG" id="sur:STAUR_2024"/>
<dbReference type="InterPro" id="IPR010499">
    <property type="entry name" value="AraC_E-bd"/>
</dbReference>
<dbReference type="AlphaFoldDB" id="E3FY91"/>
<dbReference type="SMART" id="SM00871">
    <property type="entry name" value="AraC_E_bind"/>
    <property type="match status" value="1"/>
</dbReference>
<dbReference type="Gene3D" id="3.20.80.10">
    <property type="entry name" value="Regulatory factor, effector binding domain"/>
    <property type="match status" value="1"/>
</dbReference>
<dbReference type="InterPro" id="IPR011256">
    <property type="entry name" value="Reg_factor_effector_dom_sf"/>
</dbReference>
<dbReference type="STRING" id="378806.STAUR_2024"/>
<sequence>MLTLPKIIERPAQPYLYVTFTVSMNQMNRPAEEGFPRLFAHIEKHGLKPVGAPFYNYRRINMEKTLDVEAGIALENAGPEEGALKTGILPAGRFMSLTWHGHPDDLITVTGMMIGWARLTQQDFDMVEKPDGDHFACRLEFYESKPDEVPNMDEWVTTLAFKLKD</sequence>
<dbReference type="eggNOG" id="COG4978">
    <property type="taxonomic scope" value="Bacteria"/>
</dbReference>
<dbReference type="HOGENOM" id="CLU_113664_2_0_7"/>
<evidence type="ECO:0000313" key="2">
    <source>
        <dbReference type="EMBL" id="ADO69828.1"/>
    </source>
</evidence>
<dbReference type="Pfam" id="PF06445">
    <property type="entry name" value="GyrI-like"/>
    <property type="match status" value="1"/>
</dbReference>
<dbReference type="RefSeq" id="WP_013374998.1">
    <property type="nucleotide sequence ID" value="NC_014623.1"/>
</dbReference>
<evidence type="ECO:0000313" key="3">
    <source>
        <dbReference type="Proteomes" id="UP000001351"/>
    </source>
</evidence>
<feature type="domain" description="AraC effector-binding" evidence="1">
    <location>
        <begin position="3"/>
        <end position="164"/>
    </location>
</feature>
<proteinExistence type="predicted"/>
<dbReference type="Proteomes" id="UP000001351">
    <property type="component" value="Chromosome"/>
</dbReference>
<dbReference type="OrthoDB" id="64208at2"/>
<accession>E3FY91</accession>
<keyword evidence="3" id="KW-1185">Reference proteome</keyword>
<evidence type="ECO:0000259" key="1">
    <source>
        <dbReference type="SMART" id="SM00871"/>
    </source>
</evidence>